<dbReference type="PANTHER" id="PTHR43390:SF1">
    <property type="entry name" value="CHLOROPLAST PROCESSING PEPTIDASE"/>
    <property type="match status" value="1"/>
</dbReference>
<protein>
    <recommendedName>
        <fullName evidence="3 6">Signal peptidase I</fullName>
        <ecNumber evidence="3 6">3.4.21.89</ecNumber>
    </recommendedName>
</protein>
<feature type="domain" description="Peptidase S26" evidence="7">
    <location>
        <begin position="72"/>
        <end position="227"/>
    </location>
</feature>
<keyword evidence="6" id="KW-0645">Protease</keyword>
<evidence type="ECO:0000256" key="5">
    <source>
        <dbReference type="PIRSR" id="PIRSR600223-1"/>
    </source>
</evidence>
<evidence type="ECO:0000256" key="4">
    <source>
        <dbReference type="ARBA" id="ARBA00022801"/>
    </source>
</evidence>
<comment type="similarity">
    <text evidence="2 6">Belongs to the peptidase S26 family.</text>
</comment>
<keyword evidence="4 6" id="KW-0378">Hydrolase</keyword>
<feature type="transmembrane region" description="Helical" evidence="6">
    <location>
        <begin position="28"/>
        <end position="50"/>
    </location>
</feature>
<dbReference type="AlphaFoldDB" id="A0A0G4B4Q9"/>
<feature type="active site" evidence="5">
    <location>
        <position position="101"/>
    </location>
</feature>
<dbReference type="PANTHER" id="PTHR43390">
    <property type="entry name" value="SIGNAL PEPTIDASE I"/>
    <property type="match status" value="1"/>
</dbReference>
<dbReference type="Pfam" id="PF10502">
    <property type="entry name" value="Peptidase_S26"/>
    <property type="match status" value="1"/>
</dbReference>
<feature type="transmembrane region" description="Helical" evidence="6">
    <location>
        <begin position="70"/>
        <end position="91"/>
    </location>
</feature>
<keyword evidence="6" id="KW-0472">Membrane</keyword>
<comment type="subcellular location">
    <subcellularLocation>
        <location evidence="6">Membrane</location>
        <topology evidence="6">Single-pass type II membrane protein</topology>
    </subcellularLocation>
</comment>
<dbReference type="InterPro" id="IPR019757">
    <property type="entry name" value="Pept_S26A_signal_pept_1_Lys-AS"/>
</dbReference>
<dbReference type="PROSITE" id="PS00761">
    <property type="entry name" value="SPASE_I_3"/>
    <property type="match status" value="1"/>
</dbReference>
<dbReference type="GO" id="GO:0009003">
    <property type="term" value="F:signal peptidase activity"/>
    <property type="evidence" value="ECO:0007669"/>
    <property type="project" value="UniProtKB-EC"/>
</dbReference>
<dbReference type="CDD" id="cd06530">
    <property type="entry name" value="S26_SPase_I"/>
    <property type="match status" value="1"/>
</dbReference>
<dbReference type="GO" id="GO:0006465">
    <property type="term" value="P:signal peptide processing"/>
    <property type="evidence" value="ECO:0007669"/>
    <property type="project" value="InterPro"/>
</dbReference>
<keyword evidence="6" id="KW-0812">Transmembrane</keyword>
<dbReference type="InterPro" id="IPR019533">
    <property type="entry name" value="Peptidase_S26"/>
</dbReference>
<name>A0A0G4B4Q9_9BACT</name>
<comment type="caution">
    <text evidence="6">Lacks conserved residue(s) required for the propagation of feature annotation.</text>
</comment>
<gene>
    <name evidence="8" type="ORF">UT28_C0001G0816</name>
</gene>
<feature type="active site" evidence="5">
    <location>
        <position position="144"/>
    </location>
</feature>
<evidence type="ECO:0000256" key="2">
    <source>
        <dbReference type="ARBA" id="ARBA00009370"/>
    </source>
</evidence>
<organism evidence="8 9">
    <name type="scientific">Berkelbacteria bacterium GW2011_GWE1_39_12</name>
    <dbReference type="NCBI Taxonomy" id="1618337"/>
    <lineage>
        <taxon>Bacteria</taxon>
        <taxon>Candidatus Berkelbacteria</taxon>
    </lineage>
</organism>
<dbReference type="Gene3D" id="2.10.109.10">
    <property type="entry name" value="Umud Fragment, subunit A"/>
    <property type="match status" value="1"/>
</dbReference>
<evidence type="ECO:0000313" key="8">
    <source>
        <dbReference type="EMBL" id="AKM82595.1"/>
    </source>
</evidence>
<dbReference type="PATRIC" id="fig|1618337.4.peg.804"/>
<evidence type="ECO:0000256" key="6">
    <source>
        <dbReference type="RuleBase" id="RU362042"/>
    </source>
</evidence>
<dbReference type="EC" id="3.4.21.89" evidence="3 6"/>
<dbReference type="InterPro" id="IPR000223">
    <property type="entry name" value="Pept_S26A_signal_pept_1"/>
</dbReference>
<feature type="transmembrane region" description="Helical" evidence="6">
    <location>
        <begin position="5"/>
        <end position="22"/>
    </location>
</feature>
<reference evidence="8 9" key="1">
    <citation type="journal article" date="2015" name="Nature">
        <title>rRNA introns, odd ribosomes, and small enigmatic genomes across a large radiation of phyla.</title>
        <authorList>
            <person name="Brown C.T."/>
            <person name="Hug L.A."/>
            <person name="Thomas B.C."/>
            <person name="Sharon I."/>
            <person name="Castelle C.J."/>
            <person name="Singh A."/>
            <person name="Wilkins M.J."/>
            <person name="Williams K.H."/>
            <person name="Banfield J.F."/>
        </authorList>
    </citation>
    <scope>NUCLEOTIDE SEQUENCE [LARGE SCALE GENOMIC DNA]</scope>
</reference>
<dbReference type="GO" id="GO:0016020">
    <property type="term" value="C:membrane"/>
    <property type="evidence" value="ECO:0007669"/>
    <property type="project" value="UniProtKB-SubCell"/>
</dbReference>
<evidence type="ECO:0000256" key="1">
    <source>
        <dbReference type="ARBA" id="ARBA00000677"/>
    </source>
</evidence>
<accession>A0A0G4B4Q9</accession>
<sequence length="265" mass="29870">MKYLLLAIINAIYGVMLLLTLSSDTPGYYLVLIIGLVLTLMGIFGFIFWIRMAISNNKDEATENTSIESWFSLIKSFDIVLVIGLLFRAVILQPYIVEGSSMDPNFHDKEIMLVDKISYRFHEPQRGDVIIFHAPKVPGDDYIKRIVGLPGETIVISQGKVFVNGMLASENYLPAGLKTENLTATDIFRQTLGPNEFFVLGDNRDNSSDSRDWGILPKINIVGRAWYVLTPWNNHGFVAHNAAILQKDKLMKNIIIYALPKVVNF</sequence>
<dbReference type="KEGG" id="bbgw:UT28_C0001G0816"/>
<comment type="catalytic activity">
    <reaction evidence="1 6">
        <text>Cleavage of hydrophobic, N-terminal signal or leader sequences from secreted and periplasmic proteins.</text>
        <dbReference type="EC" id="3.4.21.89"/>
    </reaction>
</comment>
<dbReference type="GO" id="GO:0004252">
    <property type="term" value="F:serine-type endopeptidase activity"/>
    <property type="evidence" value="ECO:0007669"/>
    <property type="project" value="InterPro"/>
</dbReference>
<proteinExistence type="inferred from homology"/>
<evidence type="ECO:0000259" key="7">
    <source>
        <dbReference type="Pfam" id="PF10502"/>
    </source>
</evidence>
<evidence type="ECO:0000313" key="9">
    <source>
        <dbReference type="Proteomes" id="UP000035648"/>
    </source>
</evidence>
<dbReference type="EMBL" id="CP011213">
    <property type="protein sequence ID" value="AKM82595.1"/>
    <property type="molecule type" value="Genomic_DNA"/>
</dbReference>
<dbReference type="InterPro" id="IPR036286">
    <property type="entry name" value="LexA/Signal_pep-like_sf"/>
</dbReference>
<dbReference type="InterPro" id="IPR019758">
    <property type="entry name" value="Pept_S26A_signal_pept_1_CS"/>
</dbReference>
<dbReference type="STRING" id="1618337.UT28_C0001G0816"/>
<dbReference type="NCBIfam" id="TIGR02227">
    <property type="entry name" value="sigpep_I_bact"/>
    <property type="match status" value="1"/>
</dbReference>
<dbReference type="Proteomes" id="UP000035648">
    <property type="component" value="Chromosome"/>
</dbReference>
<evidence type="ECO:0000256" key="3">
    <source>
        <dbReference type="ARBA" id="ARBA00013208"/>
    </source>
</evidence>
<keyword evidence="6" id="KW-1133">Transmembrane helix</keyword>
<dbReference type="PROSITE" id="PS00760">
    <property type="entry name" value="SPASE_I_2"/>
    <property type="match status" value="1"/>
</dbReference>
<dbReference type="PRINTS" id="PR00727">
    <property type="entry name" value="LEADERPTASE"/>
</dbReference>
<dbReference type="SUPFAM" id="SSF51306">
    <property type="entry name" value="LexA/Signal peptidase"/>
    <property type="match status" value="1"/>
</dbReference>